<keyword evidence="2" id="KW-0812">Transmembrane</keyword>
<gene>
    <name evidence="3" type="ORF">ABID19_001110</name>
</gene>
<evidence type="ECO:0000256" key="2">
    <source>
        <dbReference type="SAM" id="Phobius"/>
    </source>
</evidence>
<feature type="transmembrane region" description="Helical" evidence="2">
    <location>
        <begin position="65"/>
        <end position="86"/>
    </location>
</feature>
<feature type="region of interest" description="Disordered" evidence="1">
    <location>
        <begin position="90"/>
        <end position="122"/>
    </location>
</feature>
<dbReference type="InterPro" id="IPR036259">
    <property type="entry name" value="MFS_trans_sf"/>
</dbReference>
<dbReference type="SUPFAM" id="SSF103473">
    <property type="entry name" value="MFS general substrate transporter"/>
    <property type="match status" value="1"/>
</dbReference>
<sequence length="122" mass="13782">MTRIEMALLAFTSFNAVRVLAYFPQMAAIIRDTNGATAVSYWTWSLFAASHLSTVVYALVAVGDWQMVTVFAINAVCCIVIILLTFHKRREHRSHHQPDGDADPERTQPEALNRFPTAWRTS</sequence>
<evidence type="ECO:0000256" key="1">
    <source>
        <dbReference type="SAM" id="MobiDB-lite"/>
    </source>
</evidence>
<protein>
    <submittedName>
        <fullName evidence="3">Membrane protein</fullName>
    </submittedName>
</protein>
<keyword evidence="2" id="KW-0472">Membrane</keyword>
<evidence type="ECO:0000313" key="4">
    <source>
        <dbReference type="Proteomes" id="UP001549204"/>
    </source>
</evidence>
<accession>A0ABV2GIL8</accession>
<keyword evidence="2" id="KW-1133">Transmembrane helix</keyword>
<feature type="compositionally biased region" description="Basic and acidic residues" evidence="1">
    <location>
        <begin position="96"/>
        <end position="108"/>
    </location>
</feature>
<evidence type="ECO:0000313" key="3">
    <source>
        <dbReference type="EMBL" id="MET3578093.1"/>
    </source>
</evidence>
<dbReference type="Gene3D" id="1.20.1280.290">
    <property type="match status" value="1"/>
</dbReference>
<name>A0ABV2GIL8_9HYPH</name>
<comment type="caution">
    <text evidence="3">The sequence shown here is derived from an EMBL/GenBank/DDBJ whole genome shotgun (WGS) entry which is preliminary data.</text>
</comment>
<dbReference type="EMBL" id="JBEPMC010000002">
    <property type="protein sequence ID" value="MET3578093.1"/>
    <property type="molecule type" value="Genomic_DNA"/>
</dbReference>
<dbReference type="RefSeq" id="WP_354488631.1">
    <property type="nucleotide sequence ID" value="NZ_JBEPMC010000002.1"/>
</dbReference>
<keyword evidence="4" id="KW-1185">Reference proteome</keyword>
<organism evidence="3 4">
    <name type="scientific">Mesorhizobium robiniae</name>
    <dbReference type="NCBI Taxonomy" id="559315"/>
    <lineage>
        <taxon>Bacteria</taxon>
        <taxon>Pseudomonadati</taxon>
        <taxon>Pseudomonadota</taxon>
        <taxon>Alphaproteobacteria</taxon>
        <taxon>Hyphomicrobiales</taxon>
        <taxon>Phyllobacteriaceae</taxon>
        <taxon>Mesorhizobium</taxon>
    </lineage>
</organism>
<feature type="transmembrane region" description="Helical" evidence="2">
    <location>
        <begin position="35"/>
        <end position="59"/>
    </location>
</feature>
<proteinExistence type="predicted"/>
<reference evidence="3 4" key="1">
    <citation type="submission" date="2024-06" db="EMBL/GenBank/DDBJ databases">
        <title>Genomic Encyclopedia of Type Strains, Phase IV (KMG-IV): sequencing the most valuable type-strain genomes for metagenomic binning, comparative biology and taxonomic classification.</title>
        <authorList>
            <person name="Goeker M."/>
        </authorList>
    </citation>
    <scope>NUCLEOTIDE SEQUENCE [LARGE SCALE GENOMIC DNA]</scope>
    <source>
        <strain evidence="3 4">DSM 100022</strain>
    </source>
</reference>
<dbReference type="Proteomes" id="UP001549204">
    <property type="component" value="Unassembled WGS sequence"/>
</dbReference>